<dbReference type="Proteomes" id="UP000382040">
    <property type="component" value="Unassembled WGS sequence"/>
</dbReference>
<dbReference type="Gene3D" id="3.30.70.2880">
    <property type="match status" value="1"/>
</dbReference>
<dbReference type="InterPro" id="IPR029016">
    <property type="entry name" value="GAF-like_dom_sf"/>
</dbReference>
<feature type="transmembrane region" description="Helical" evidence="1">
    <location>
        <begin position="79"/>
        <end position="98"/>
    </location>
</feature>
<protein>
    <submittedName>
        <fullName evidence="3">Transmembrane protein</fullName>
    </submittedName>
</protein>
<keyword evidence="4" id="KW-1185">Reference proteome</keyword>
<evidence type="ECO:0000313" key="4">
    <source>
        <dbReference type="Proteomes" id="UP000382040"/>
    </source>
</evidence>
<keyword evidence="1 3" id="KW-0812">Transmembrane</keyword>
<dbReference type="EMBL" id="CABPST010000002">
    <property type="protein sequence ID" value="VVE86970.1"/>
    <property type="molecule type" value="Genomic_DNA"/>
</dbReference>
<organism evidence="3 4">
    <name type="scientific">Pandoraea bronchicola</name>
    <dbReference type="NCBI Taxonomy" id="2508287"/>
    <lineage>
        <taxon>Bacteria</taxon>
        <taxon>Pseudomonadati</taxon>
        <taxon>Pseudomonadota</taxon>
        <taxon>Betaproteobacteria</taxon>
        <taxon>Burkholderiales</taxon>
        <taxon>Burkholderiaceae</taxon>
        <taxon>Pandoraea</taxon>
    </lineage>
</organism>
<keyword evidence="1" id="KW-1133">Transmembrane helix</keyword>
<dbReference type="AlphaFoldDB" id="A0A5E5BRN5"/>
<dbReference type="Pfam" id="PF16963">
    <property type="entry name" value="PelD_GGDEF"/>
    <property type="match status" value="1"/>
</dbReference>
<dbReference type="Gene3D" id="3.30.450.40">
    <property type="match status" value="1"/>
</dbReference>
<accession>A0A5E5BRN5</accession>
<reference evidence="3 4" key="1">
    <citation type="submission" date="2019-08" db="EMBL/GenBank/DDBJ databases">
        <authorList>
            <person name="Peeters C."/>
        </authorList>
    </citation>
    <scope>NUCLEOTIDE SEQUENCE [LARGE SCALE GENOMIC DNA]</scope>
    <source>
        <strain evidence="3 4">LMG 20603</strain>
    </source>
</reference>
<keyword evidence="1" id="KW-0472">Membrane</keyword>
<sequence>MPAFRAGLFDGMRGRGAMESARAHPADFHFREHHVTAATPNEAEPARNAKLPARVRRSQPLGNLGRWGRWIAPAIASPFAWLEVLGGTALLVLVAWRLHPADPLLLSAQFPWLWLAALVAALRYGSLAGAASGLVLVAAWYALYAPYAPAGGPFPMVHFAGGMTAALIAGHFCDVWSHRANRAQGINAYFSDRLVAITHNHYLLRVSHERLERDLLARPVTLRDALTRLRDLTVRRAGDVHGHAGGLPNAQPMLEFASLTCQIEVASLFPVRAGRLDTTPIARVGEGFEPDADDPLVQHCLREGTLAHVRADDAASDTSPYLACAPLLDADGMLVSVLIVRRMPFLALNHDNLQLLLVLLAYYADGVAHQPLVATVRESVPQVPYDFALELGRLARLKRASGIESSLVALAFPRGARGDSLFEQTVRQRRALDAIWTIGTPRRQIAIALMPITDEHGIDGYLLRIETLLRQQYDVDFQSGHIAVHTAHVDADAPGDGLLKLMERCVDHA</sequence>
<feature type="transmembrane region" description="Helical" evidence="1">
    <location>
        <begin position="104"/>
        <end position="122"/>
    </location>
</feature>
<gene>
    <name evidence="3" type="ORF">PBR20603_00894</name>
</gene>
<evidence type="ECO:0000259" key="2">
    <source>
        <dbReference type="Pfam" id="PF16963"/>
    </source>
</evidence>
<evidence type="ECO:0000256" key="1">
    <source>
        <dbReference type="SAM" id="Phobius"/>
    </source>
</evidence>
<evidence type="ECO:0000313" key="3">
    <source>
        <dbReference type="EMBL" id="VVE86970.1"/>
    </source>
</evidence>
<feature type="domain" description="PelD GGDEF" evidence="2">
    <location>
        <begin position="381"/>
        <end position="505"/>
    </location>
</feature>
<dbReference type="InterPro" id="IPR038367">
    <property type="entry name" value="PelD_GGDEF_sf"/>
</dbReference>
<proteinExistence type="predicted"/>
<dbReference type="InterPro" id="IPR031583">
    <property type="entry name" value="PelD_GGDEF"/>
</dbReference>
<name>A0A5E5BRN5_9BURK</name>